<feature type="transmembrane region" description="Helical" evidence="1">
    <location>
        <begin position="21"/>
        <end position="41"/>
    </location>
</feature>
<dbReference type="RefSeq" id="WP_146958800.1">
    <property type="nucleotide sequence ID" value="NZ_CP042467.1"/>
</dbReference>
<protein>
    <submittedName>
        <fullName evidence="2">Uncharacterized protein</fullName>
    </submittedName>
</protein>
<evidence type="ECO:0000313" key="2">
    <source>
        <dbReference type="EMBL" id="QED27115.1"/>
    </source>
</evidence>
<keyword evidence="1" id="KW-0472">Membrane</keyword>
<dbReference type="KEGG" id="bbae:FRD01_07640"/>
<dbReference type="EMBL" id="CP042467">
    <property type="protein sequence ID" value="QED27115.1"/>
    <property type="molecule type" value="Genomic_DNA"/>
</dbReference>
<accession>A0A5B8XNR1</accession>
<dbReference type="OrthoDB" id="5496175at2"/>
<keyword evidence="3" id="KW-1185">Reference proteome</keyword>
<organism evidence="2 3">
    <name type="scientific">Microvenator marinus</name>
    <dbReference type="NCBI Taxonomy" id="2600177"/>
    <lineage>
        <taxon>Bacteria</taxon>
        <taxon>Deltaproteobacteria</taxon>
        <taxon>Bradymonadales</taxon>
        <taxon>Microvenatoraceae</taxon>
        <taxon>Microvenator</taxon>
    </lineage>
</organism>
<gene>
    <name evidence="2" type="ORF">FRD01_07640</name>
</gene>
<dbReference type="Proteomes" id="UP000321595">
    <property type="component" value="Chromosome"/>
</dbReference>
<keyword evidence="1" id="KW-1133">Transmembrane helix</keyword>
<evidence type="ECO:0000313" key="3">
    <source>
        <dbReference type="Proteomes" id="UP000321595"/>
    </source>
</evidence>
<evidence type="ECO:0000256" key="1">
    <source>
        <dbReference type="SAM" id="Phobius"/>
    </source>
</evidence>
<keyword evidence="1" id="KW-0812">Transmembrane</keyword>
<proteinExistence type="predicted"/>
<sequence length="351" mass="37989">MKFFRRLRVWDNEDGATMTEFVITLPIFVMSFVGILHLHGIQDLAIQGQSTAYARGMEHFKEIQTDWIPFDWVIHPISGAGRAVVYHSETSSGRDLAADAVFDSVPIGAGHMMESYSRALLAGPPSDTAQTMEIEPAKLHMSVPSVTSEIETDFGNQVTFTNDWNSDLVNLGGFDNGQGWTGFVNGFLDTAGARPALAAGLRYGVAEGKFDETRSFMGRDWKVETYQHIAAPTRPTSKWISFAVARLYLADDEAYNHKMLAFEMDLSTSADTGDTEDCMSQMEGITSGSFGLSDAMDSMDLLRDIRGGGACGGANASSAGGNVLDFFNNVIGNAGEFFEGPVPTNPASISP</sequence>
<reference evidence="2 3" key="1">
    <citation type="submission" date="2019-08" db="EMBL/GenBank/DDBJ databases">
        <authorList>
            <person name="Liang Q."/>
        </authorList>
    </citation>
    <scope>NUCLEOTIDE SEQUENCE [LARGE SCALE GENOMIC DNA]</scope>
    <source>
        <strain evidence="2 3">V1718</strain>
    </source>
</reference>
<name>A0A5B8XNR1_9DELT</name>
<dbReference type="AlphaFoldDB" id="A0A5B8XNR1"/>